<keyword evidence="4" id="KW-1133">Transmembrane helix</keyword>
<organism evidence="5 6">
    <name type="scientific">Lacticaseibacillus paracasei</name>
    <name type="common">Lactobacillus paracasei</name>
    <dbReference type="NCBI Taxonomy" id="1597"/>
    <lineage>
        <taxon>Bacteria</taxon>
        <taxon>Bacillati</taxon>
        <taxon>Bacillota</taxon>
        <taxon>Bacilli</taxon>
        <taxon>Lactobacillales</taxon>
        <taxon>Lactobacillaceae</taxon>
        <taxon>Lacticaseibacillus</taxon>
    </lineage>
</organism>
<dbReference type="SUPFAM" id="SSF47384">
    <property type="entry name" value="Homodimeric domain of signal transducing histidine kinase"/>
    <property type="match status" value="1"/>
</dbReference>
<dbReference type="InterPro" id="IPR036097">
    <property type="entry name" value="HisK_dim/P_sf"/>
</dbReference>
<dbReference type="EMBL" id="LKFS01000023">
    <property type="protein sequence ID" value="RND83881.1"/>
    <property type="molecule type" value="Genomic_DNA"/>
</dbReference>
<dbReference type="GO" id="GO:0000155">
    <property type="term" value="F:phosphorelay sensor kinase activity"/>
    <property type="evidence" value="ECO:0007669"/>
    <property type="project" value="InterPro"/>
</dbReference>
<evidence type="ECO:0000313" key="5">
    <source>
        <dbReference type="EMBL" id="RND83881.1"/>
    </source>
</evidence>
<evidence type="ECO:0000313" key="6">
    <source>
        <dbReference type="Proteomes" id="UP000284716"/>
    </source>
</evidence>
<comment type="caution">
    <text evidence="5">The sequence shown here is derived from an EMBL/GenBank/DDBJ whole genome shotgun (WGS) entry which is preliminary data.</text>
</comment>
<reference evidence="5 6" key="1">
    <citation type="journal article" date="2018" name="Front. Microbiol.">
        <title>Conversion of Methionine to Cysteine in Lactobacillus paracasei Depends on the Highly Mobile cysK-ctl-cysE Gene Cluster.</title>
        <authorList>
            <person name="Wuthrich D."/>
            <person name="Irmler S."/>
            <person name="Berthoud H."/>
            <person name="Guggenbuhl B."/>
            <person name="Eugster E."/>
            <person name="Bruggmann R."/>
        </authorList>
    </citation>
    <scope>NUCLEOTIDE SEQUENCE [LARGE SCALE GENOMIC DNA]</scope>
    <source>
        <strain evidence="5 6">FAM18157</strain>
    </source>
</reference>
<feature type="transmembrane region" description="Helical" evidence="4">
    <location>
        <begin position="42"/>
        <end position="60"/>
    </location>
</feature>
<keyword evidence="3" id="KW-0808">Transferase</keyword>
<accession>A0A422M7I6</accession>
<gene>
    <name evidence="5" type="ORF">FAM18157_00442</name>
</gene>
<keyword evidence="3" id="KW-0418">Kinase</keyword>
<proteinExistence type="predicted"/>
<dbReference type="Proteomes" id="UP000284716">
    <property type="component" value="Unassembled WGS sequence"/>
</dbReference>
<feature type="transmembrane region" description="Helical" evidence="4">
    <location>
        <begin position="15"/>
        <end position="36"/>
    </location>
</feature>
<evidence type="ECO:0000256" key="4">
    <source>
        <dbReference type="SAM" id="Phobius"/>
    </source>
</evidence>
<protein>
    <recommendedName>
        <fullName evidence="2">histidine kinase</fullName>
        <ecNumber evidence="2">2.7.13.3</ecNumber>
    </recommendedName>
</protein>
<dbReference type="EC" id="2.7.13.3" evidence="2"/>
<sequence length="154" mass="17587">MVKHDYWAMPETKSVLRLTVWLIVILWAALLTVMVLVPVTRLWLVVIGLGSTLASSWVVLRWAVKFSQRFDLALRQLDLTKAGTSNYAIDRNDEGLFSDLNNRLYQYARQMQAERTAVKRDRDQLSVAITDIAHQLRTPLAANNNLLEMMTAAN</sequence>
<keyword evidence="4" id="KW-0812">Transmembrane</keyword>
<evidence type="ECO:0000256" key="1">
    <source>
        <dbReference type="ARBA" id="ARBA00000085"/>
    </source>
</evidence>
<name>A0A422M7I6_LACPA</name>
<comment type="catalytic activity">
    <reaction evidence="1">
        <text>ATP + protein L-histidine = ADP + protein N-phospho-L-histidine.</text>
        <dbReference type="EC" id="2.7.13.3"/>
    </reaction>
</comment>
<dbReference type="AlphaFoldDB" id="A0A422M7I6"/>
<keyword evidence="4" id="KW-0472">Membrane</keyword>
<evidence type="ECO:0000256" key="3">
    <source>
        <dbReference type="ARBA" id="ARBA00022777"/>
    </source>
</evidence>
<evidence type="ECO:0000256" key="2">
    <source>
        <dbReference type="ARBA" id="ARBA00012438"/>
    </source>
</evidence>